<evidence type="ECO:0000313" key="2">
    <source>
        <dbReference type="EMBL" id="KAL2782923.1"/>
    </source>
</evidence>
<feature type="region of interest" description="Disordered" evidence="1">
    <location>
        <begin position="137"/>
        <end position="199"/>
    </location>
</feature>
<evidence type="ECO:0000256" key="1">
    <source>
        <dbReference type="SAM" id="MobiDB-lite"/>
    </source>
</evidence>
<proteinExistence type="predicted"/>
<evidence type="ECO:0000313" key="3">
    <source>
        <dbReference type="Proteomes" id="UP001610563"/>
    </source>
</evidence>
<comment type="caution">
    <text evidence="2">The sequence shown here is derived from an EMBL/GenBank/DDBJ whole genome shotgun (WGS) entry which is preliminary data.</text>
</comment>
<feature type="compositionally biased region" description="Low complexity" evidence="1">
    <location>
        <begin position="148"/>
        <end position="157"/>
    </location>
</feature>
<feature type="non-terminal residue" evidence="2">
    <location>
        <position position="1"/>
    </location>
</feature>
<name>A0ABR4FIN9_9EURO</name>
<reference evidence="2 3" key="1">
    <citation type="submission" date="2024-07" db="EMBL/GenBank/DDBJ databases">
        <title>Section-level genome sequencing and comparative genomics of Aspergillus sections Usti and Cavernicolus.</title>
        <authorList>
            <consortium name="Lawrence Berkeley National Laboratory"/>
            <person name="Nybo J.L."/>
            <person name="Vesth T.C."/>
            <person name="Theobald S."/>
            <person name="Frisvad J.C."/>
            <person name="Larsen T.O."/>
            <person name="Kjaerboelling I."/>
            <person name="Rothschild-Mancinelli K."/>
            <person name="Lyhne E.K."/>
            <person name="Kogle M.E."/>
            <person name="Barry K."/>
            <person name="Clum A."/>
            <person name="Na H."/>
            <person name="Ledsgaard L."/>
            <person name="Lin J."/>
            <person name="Lipzen A."/>
            <person name="Kuo A."/>
            <person name="Riley R."/>
            <person name="Mondo S."/>
            <person name="Labutti K."/>
            <person name="Haridas S."/>
            <person name="Pangalinan J."/>
            <person name="Salamov A.A."/>
            <person name="Simmons B.A."/>
            <person name="Magnuson J.K."/>
            <person name="Chen J."/>
            <person name="Drula E."/>
            <person name="Henrissat B."/>
            <person name="Wiebenga A."/>
            <person name="Lubbers R.J."/>
            <person name="Gomes A.C."/>
            <person name="Makela M.R."/>
            <person name="Stajich J."/>
            <person name="Grigoriev I.V."/>
            <person name="Mortensen U.H."/>
            <person name="De Vries R.P."/>
            <person name="Baker S.E."/>
            <person name="Andersen M.R."/>
        </authorList>
    </citation>
    <scope>NUCLEOTIDE SEQUENCE [LARGE SCALE GENOMIC DNA]</scope>
    <source>
        <strain evidence="2 3">CBS 209.92</strain>
    </source>
</reference>
<protein>
    <submittedName>
        <fullName evidence="2">Uncharacterized protein</fullName>
    </submittedName>
</protein>
<accession>A0ABR4FIN9</accession>
<dbReference type="EMBL" id="JBFTWV010000297">
    <property type="protein sequence ID" value="KAL2782923.1"/>
    <property type="molecule type" value="Genomic_DNA"/>
</dbReference>
<gene>
    <name evidence="2" type="ORF">BJX66DRAFT_319505</name>
</gene>
<dbReference type="Proteomes" id="UP001610563">
    <property type="component" value="Unassembled WGS sequence"/>
</dbReference>
<sequence>PFFTYPQDFGNPTWTEEHRAILSFWRVLYFSELKRAKRAGQLKNWTIDEFLSVDAWGLKTHLGYGSRGYQALTACWFMWKLANPGCPEEEFWSAGVMREPLKLPVLPEGSEYGWWTCQPPPCSEAVGQGWDVSRLDSYSPAPRRADTDSSSGDTNTSVESSRFVYSDQSSSEDSESQNSISNSDDGSTPQPAPPCPVVNRARPEIIPLTTSLDWAVLPYSTQNFGQHSPVQEYLNLNAETLSVQFWLRMRRMHWALCVDNVAGMYFEAYIKYGFALWEECRMVKLGLWSSEEGRRNPGKYIWRCFDVRYSSGLLVMLKPGTDCIRHDK</sequence>
<organism evidence="2 3">
    <name type="scientific">Aspergillus keveii</name>
    <dbReference type="NCBI Taxonomy" id="714993"/>
    <lineage>
        <taxon>Eukaryota</taxon>
        <taxon>Fungi</taxon>
        <taxon>Dikarya</taxon>
        <taxon>Ascomycota</taxon>
        <taxon>Pezizomycotina</taxon>
        <taxon>Eurotiomycetes</taxon>
        <taxon>Eurotiomycetidae</taxon>
        <taxon>Eurotiales</taxon>
        <taxon>Aspergillaceae</taxon>
        <taxon>Aspergillus</taxon>
        <taxon>Aspergillus subgen. Nidulantes</taxon>
    </lineage>
</organism>
<feature type="compositionally biased region" description="Low complexity" evidence="1">
    <location>
        <begin position="176"/>
        <end position="185"/>
    </location>
</feature>
<keyword evidence="3" id="KW-1185">Reference proteome</keyword>